<dbReference type="EMBL" id="NMUH01000790">
    <property type="protein sequence ID" value="MQL84843.1"/>
    <property type="molecule type" value="Genomic_DNA"/>
</dbReference>
<proteinExistence type="predicted"/>
<dbReference type="AlphaFoldDB" id="A0A843UVS4"/>
<reference evidence="1" key="1">
    <citation type="submission" date="2017-07" db="EMBL/GenBank/DDBJ databases">
        <title>Taro Niue Genome Assembly and Annotation.</title>
        <authorList>
            <person name="Atibalentja N."/>
            <person name="Keating K."/>
            <person name="Fields C.J."/>
        </authorList>
    </citation>
    <scope>NUCLEOTIDE SEQUENCE</scope>
    <source>
        <strain evidence="1">Niue_2</strain>
        <tissue evidence="1">Leaf</tissue>
    </source>
</reference>
<protein>
    <submittedName>
        <fullName evidence="1">Uncharacterized protein</fullName>
    </submittedName>
</protein>
<dbReference type="GO" id="GO:0003729">
    <property type="term" value="F:mRNA binding"/>
    <property type="evidence" value="ECO:0007669"/>
    <property type="project" value="TreeGrafter"/>
</dbReference>
<name>A0A843UVS4_COLES</name>
<dbReference type="GO" id="GO:0006397">
    <property type="term" value="P:mRNA processing"/>
    <property type="evidence" value="ECO:0007669"/>
    <property type="project" value="InterPro"/>
</dbReference>
<dbReference type="GO" id="GO:0000445">
    <property type="term" value="C:THO complex part of transcription export complex"/>
    <property type="evidence" value="ECO:0007669"/>
    <property type="project" value="TreeGrafter"/>
</dbReference>
<sequence length="87" mass="9788">MSVQSPESKFVIEEALREWKNSNSSFKLPEAVPRPRFLYELCWAMVRGDLPFQKCKAALDSATFASEHSDEEVASILADIVAHMGQD</sequence>
<dbReference type="PANTHER" id="PTHR21597:SF0">
    <property type="entry name" value="THO COMPLEX SUBUNIT 2"/>
    <property type="match status" value="1"/>
</dbReference>
<keyword evidence="2" id="KW-1185">Reference proteome</keyword>
<dbReference type="Proteomes" id="UP000652761">
    <property type="component" value="Unassembled WGS sequence"/>
</dbReference>
<dbReference type="PANTHER" id="PTHR21597">
    <property type="entry name" value="THO2 PROTEIN"/>
    <property type="match status" value="1"/>
</dbReference>
<accession>A0A843UVS4</accession>
<dbReference type="OrthoDB" id="771123at2759"/>
<evidence type="ECO:0000313" key="1">
    <source>
        <dbReference type="EMBL" id="MQL84843.1"/>
    </source>
</evidence>
<feature type="non-terminal residue" evidence="1">
    <location>
        <position position="87"/>
    </location>
</feature>
<organism evidence="1 2">
    <name type="scientific">Colocasia esculenta</name>
    <name type="common">Wild taro</name>
    <name type="synonym">Arum esculentum</name>
    <dbReference type="NCBI Taxonomy" id="4460"/>
    <lineage>
        <taxon>Eukaryota</taxon>
        <taxon>Viridiplantae</taxon>
        <taxon>Streptophyta</taxon>
        <taxon>Embryophyta</taxon>
        <taxon>Tracheophyta</taxon>
        <taxon>Spermatophyta</taxon>
        <taxon>Magnoliopsida</taxon>
        <taxon>Liliopsida</taxon>
        <taxon>Araceae</taxon>
        <taxon>Aroideae</taxon>
        <taxon>Colocasieae</taxon>
        <taxon>Colocasia</taxon>
    </lineage>
</organism>
<evidence type="ECO:0000313" key="2">
    <source>
        <dbReference type="Proteomes" id="UP000652761"/>
    </source>
</evidence>
<gene>
    <name evidence="1" type="ORF">Taro_017354</name>
</gene>
<dbReference type="InterPro" id="IPR040007">
    <property type="entry name" value="Tho2"/>
</dbReference>
<comment type="caution">
    <text evidence="1">The sequence shown here is derived from an EMBL/GenBank/DDBJ whole genome shotgun (WGS) entry which is preliminary data.</text>
</comment>
<dbReference type="GO" id="GO:0006406">
    <property type="term" value="P:mRNA export from nucleus"/>
    <property type="evidence" value="ECO:0007669"/>
    <property type="project" value="InterPro"/>
</dbReference>